<evidence type="ECO:0000313" key="2">
    <source>
        <dbReference type="Proteomes" id="UP001642360"/>
    </source>
</evidence>
<name>A0ABC8U4F8_9AQUA</name>
<accession>A0ABC8U4F8</accession>
<evidence type="ECO:0000313" key="1">
    <source>
        <dbReference type="EMBL" id="CAK9176351.1"/>
    </source>
</evidence>
<dbReference type="AlphaFoldDB" id="A0ABC8U4F8"/>
<dbReference type="Proteomes" id="UP001642360">
    <property type="component" value="Unassembled WGS sequence"/>
</dbReference>
<reference evidence="1 2" key="1">
    <citation type="submission" date="2024-02" db="EMBL/GenBank/DDBJ databases">
        <authorList>
            <person name="Vignale AGUSTIN F."/>
            <person name="Sosa J E."/>
            <person name="Modenutti C."/>
        </authorList>
    </citation>
    <scope>NUCLEOTIDE SEQUENCE [LARGE SCALE GENOMIC DNA]</scope>
</reference>
<dbReference type="EMBL" id="CAUOFW020006821">
    <property type="protein sequence ID" value="CAK9176351.1"/>
    <property type="molecule type" value="Genomic_DNA"/>
</dbReference>
<keyword evidence="2" id="KW-1185">Reference proteome</keyword>
<gene>
    <name evidence="1" type="ORF">ILEXP_LOCUS46198</name>
</gene>
<proteinExistence type="predicted"/>
<comment type="caution">
    <text evidence="1">The sequence shown here is derived from an EMBL/GenBank/DDBJ whole genome shotgun (WGS) entry which is preliminary data.</text>
</comment>
<organism evidence="1 2">
    <name type="scientific">Ilex paraguariensis</name>
    <name type="common">yerba mate</name>
    <dbReference type="NCBI Taxonomy" id="185542"/>
    <lineage>
        <taxon>Eukaryota</taxon>
        <taxon>Viridiplantae</taxon>
        <taxon>Streptophyta</taxon>
        <taxon>Embryophyta</taxon>
        <taxon>Tracheophyta</taxon>
        <taxon>Spermatophyta</taxon>
        <taxon>Magnoliopsida</taxon>
        <taxon>eudicotyledons</taxon>
        <taxon>Gunneridae</taxon>
        <taxon>Pentapetalae</taxon>
        <taxon>asterids</taxon>
        <taxon>campanulids</taxon>
        <taxon>Aquifoliales</taxon>
        <taxon>Aquifoliaceae</taxon>
        <taxon>Ilex</taxon>
    </lineage>
</organism>
<protein>
    <submittedName>
        <fullName evidence="1">Uncharacterized protein</fullName>
    </submittedName>
</protein>
<sequence>MGEGVLLWLVNRSKDSAINKVGRLKLAVQFLMIESVKHLATKITFFNSRKCFKDGALRFLGHVFFFLLMLRISSHDRSKKKPSSHFLPVRSFLLFYWHSSISTSSKPCVSFSLLFTGFITSQGLYCDQ</sequence>